<dbReference type="Ensembl" id="ENSAMET00000003527.2">
    <property type="protein sequence ID" value="ENSAMEP00000003392.2"/>
    <property type="gene ID" value="ENSAMEG00000003220.2"/>
</dbReference>
<organism evidence="2 3">
    <name type="scientific">Ailuropoda melanoleuca</name>
    <name type="common">Giant panda</name>
    <dbReference type="NCBI Taxonomy" id="9646"/>
    <lineage>
        <taxon>Eukaryota</taxon>
        <taxon>Metazoa</taxon>
        <taxon>Chordata</taxon>
        <taxon>Craniata</taxon>
        <taxon>Vertebrata</taxon>
        <taxon>Euteleostomi</taxon>
        <taxon>Mammalia</taxon>
        <taxon>Eutheria</taxon>
        <taxon>Laurasiatheria</taxon>
        <taxon>Carnivora</taxon>
        <taxon>Caniformia</taxon>
        <taxon>Ursidae</taxon>
        <taxon>Ailuropoda</taxon>
    </lineage>
</organism>
<name>G1L923_AILME</name>
<accession>G1L923</accession>
<dbReference type="SUPFAM" id="SSF54695">
    <property type="entry name" value="POZ domain"/>
    <property type="match status" value="1"/>
</dbReference>
<dbReference type="eggNOG" id="KOG1724">
    <property type="taxonomic scope" value="Eukaryota"/>
</dbReference>
<dbReference type="Proteomes" id="UP000008912">
    <property type="component" value="Unassembled WGS sequence"/>
</dbReference>
<dbReference type="InParanoid" id="G1L923"/>
<evidence type="ECO:0000259" key="1">
    <source>
        <dbReference type="Pfam" id="PF03931"/>
    </source>
</evidence>
<dbReference type="Pfam" id="PF03931">
    <property type="entry name" value="Skp1_POZ"/>
    <property type="match status" value="1"/>
</dbReference>
<reference evidence="2" key="3">
    <citation type="submission" date="2025-09" db="UniProtKB">
        <authorList>
            <consortium name="Ensembl"/>
        </authorList>
    </citation>
    <scope>IDENTIFICATION</scope>
</reference>
<reference evidence="2 3" key="1">
    <citation type="journal article" date="2010" name="Nature">
        <title>The sequence and de novo assembly of the giant panda genome.</title>
        <authorList>
            <person name="Li R."/>
            <person name="Fan W."/>
            <person name="Tian G."/>
            <person name="Zhu H."/>
            <person name="He L."/>
            <person name="Cai J."/>
            <person name="Huang Q."/>
            <person name="Cai Q."/>
            <person name="Li B."/>
            <person name="Bai Y."/>
            <person name="Zhang Z."/>
            <person name="Zhang Y."/>
            <person name="Wang W."/>
            <person name="Li J."/>
            <person name="Wei F."/>
            <person name="Li H."/>
            <person name="Jian M."/>
            <person name="Li J."/>
            <person name="Zhang Z."/>
            <person name="Nielsen R."/>
            <person name="Li D."/>
            <person name="Gu W."/>
            <person name="Yang Z."/>
            <person name="Xuan Z."/>
            <person name="Ryder O.A."/>
            <person name="Leung F.C."/>
            <person name="Zhou Y."/>
            <person name="Cao J."/>
            <person name="Sun X."/>
            <person name="Fu Y."/>
            <person name="Fang X."/>
            <person name="Guo X."/>
            <person name="Wang B."/>
            <person name="Hou R."/>
            <person name="Shen F."/>
            <person name="Mu B."/>
            <person name="Ni P."/>
            <person name="Lin R."/>
            <person name="Qian W."/>
            <person name="Wang G."/>
            <person name="Yu C."/>
            <person name="Nie W."/>
            <person name="Wang J."/>
            <person name="Wu Z."/>
            <person name="Liang H."/>
            <person name="Min J."/>
            <person name="Wu Q."/>
            <person name="Cheng S."/>
            <person name="Ruan J."/>
            <person name="Wang M."/>
            <person name="Shi Z."/>
            <person name="Wen M."/>
            <person name="Liu B."/>
            <person name="Ren X."/>
            <person name="Zheng H."/>
            <person name="Dong D."/>
            <person name="Cook K."/>
            <person name="Shan G."/>
            <person name="Zhang H."/>
            <person name="Kosiol C."/>
            <person name="Xie X."/>
            <person name="Lu Z."/>
            <person name="Zheng H."/>
            <person name="Li Y."/>
            <person name="Steiner C.C."/>
            <person name="Lam T.T."/>
            <person name="Lin S."/>
            <person name="Zhang Q."/>
            <person name="Li G."/>
            <person name="Tian J."/>
            <person name="Gong T."/>
            <person name="Liu H."/>
            <person name="Zhang D."/>
            <person name="Fang L."/>
            <person name="Ye C."/>
            <person name="Zhang J."/>
            <person name="Hu W."/>
            <person name="Xu A."/>
            <person name="Ren Y."/>
            <person name="Zhang G."/>
            <person name="Bruford M.W."/>
            <person name="Li Q."/>
            <person name="Ma L."/>
            <person name="Guo Y."/>
            <person name="An N."/>
            <person name="Hu Y."/>
            <person name="Zheng Y."/>
            <person name="Shi Y."/>
            <person name="Li Z."/>
            <person name="Liu Q."/>
            <person name="Chen Y."/>
            <person name="Zhao J."/>
            <person name="Qu N."/>
            <person name="Zhao S."/>
            <person name="Tian F."/>
            <person name="Wang X."/>
            <person name="Wang H."/>
            <person name="Xu L."/>
            <person name="Liu X."/>
            <person name="Vinar T."/>
            <person name="Wang Y."/>
            <person name="Lam T.W."/>
            <person name="Yiu S.M."/>
            <person name="Liu S."/>
            <person name="Zhang H."/>
            <person name="Li D."/>
            <person name="Huang Y."/>
            <person name="Wang X."/>
            <person name="Yang G."/>
            <person name="Jiang Z."/>
            <person name="Wang J."/>
            <person name="Qin N."/>
            <person name="Li L."/>
            <person name="Li J."/>
            <person name="Bolund L."/>
            <person name="Kristiansen K."/>
            <person name="Wong G.K."/>
            <person name="Olson M."/>
            <person name="Zhang X."/>
            <person name="Li S."/>
            <person name="Yang H."/>
            <person name="Wang J."/>
            <person name="Wang J."/>
        </authorList>
    </citation>
    <scope>NUCLEOTIDE SEQUENCE [LARGE SCALE GENOMIC DNA]</scope>
</reference>
<dbReference type="InterPro" id="IPR011333">
    <property type="entry name" value="SKP1/BTB/POZ_sf"/>
</dbReference>
<evidence type="ECO:0000313" key="3">
    <source>
        <dbReference type="Proteomes" id="UP000008912"/>
    </source>
</evidence>
<feature type="domain" description="SKP1 component POZ" evidence="1">
    <location>
        <begin position="3"/>
        <end position="46"/>
    </location>
</feature>
<dbReference type="STRING" id="9646.ENSAMEP00000003392"/>
<dbReference type="HOGENOM" id="CLU_059252_7_0_1"/>
<dbReference type="GO" id="GO:0006511">
    <property type="term" value="P:ubiquitin-dependent protein catabolic process"/>
    <property type="evidence" value="ECO:0007669"/>
    <property type="project" value="InterPro"/>
</dbReference>
<proteinExistence type="predicted"/>
<protein>
    <recommendedName>
        <fullName evidence="1">SKP1 component POZ domain-containing protein</fullName>
    </recommendedName>
</protein>
<dbReference type="AlphaFoldDB" id="G1L923"/>
<reference evidence="2" key="2">
    <citation type="submission" date="2025-08" db="UniProtKB">
        <authorList>
            <consortium name="Ensembl"/>
        </authorList>
    </citation>
    <scope>IDENTIFICATION</scope>
</reference>
<sequence>VPSVKRQSSDGEVFEADVEIAKQSVTIATVVGDLGMDEGGVQIPNVWLSFFQDDQKSLFSLL</sequence>
<dbReference type="GeneTree" id="ENSGT01000000214669"/>
<keyword evidence="3" id="KW-1185">Reference proteome</keyword>
<evidence type="ECO:0000313" key="2">
    <source>
        <dbReference type="Ensembl" id="ENSAMEP00000003392.2"/>
    </source>
</evidence>
<dbReference type="InterPro" id="IPR016073">
    <property type="entry name" value="Skp1_comp_POZ"/>
</dbReference>
<dbReference type="Gene3D" id="3.30.710.10">
    <property type="entry name" value="Potassium Channel Kv1.1, Chain A"/>
    <property type="match status" value="1"/>
</dbReference>